<dbReference type="AlphaFoldDB" id="X1K6D5"/>
<proteinExistence type="predicted"/>
<gene>
    <name evidence="1" type="ORF">S03H2_60454</name>
</gene>
<organism evidence="1">
    <name type="scientific">marine sediment metagenome</name>
    <dbReference type="NCBI Taxonomy" id="412755"/>
    <lineage>
        <taxon>unclassified sequences</taxon>
        <taxon>metagenomes</taxon>
        <taxon>ecological metagenomes</taxon>
    </lineage>
</organism>
<protein>
    <submittedName>
        <fullName evidence="1">Uncharacterized protein</fullName>
    </submittedName>
</protein>
<name>X1K6D5_9ZZZZ</name>
<evidence type="ECO:0000313" key="1">
    <source>
        <dbReference type="EMBL" id="GAH89200.1"/>
    </source>
</evidence>
<sequence>MVILAALVLVGVIYIPKYIWAEEETYRTDSRRRMGIIQDAENFYSIMRGNYTTDGDLLFNLISQTHDSLIADTTFTGLQIVHVNGSPYRLTIPELMGHQMDTTFSVGRIMRQEVLDTTYTITLWNDERAVYDTVWINGSSGLAKVKLDT</sequence>
<dbReference type="EMBL" id="BARU01038958">
    <property type="protein sequence ID" value="GAH89200.1"/>
    <property type="molecule type" value="Genomic_DNA"/>
</dbReference>
<feature type="non-terminal residue" evidence="1">
    <location>
        <position position="149"/>
    </location>
</feature>
<comment type="caution">
    <text evidence="1">The sequence shown here is derived from an EMBL/GenBank/DDBJ whole genome shotgun (WGS) entry which is preliminary data.</text>
</comment>
<reference evidence="1" key="1">
    <citation type="journal article" date="2014" name="Front. Microbiol.">
        <title>High frequency of phylogenetically diverse reductive dehalogenase-homologous genes in deep subseafloor sedimentary metagenomes.</title>
        <authorList>
            <person name="Kawai M."/>
            <person name="Futagami T."/>
            <person name="Toyoda A."/>
            <person name="Takaki Y."/>
            <person name="Nishi S."/>
            <person name="Hori S."/>
            <person name="Arai W."/>
            <person name="Tsubouchi T."/>
            <person name="Morono Y."/>
            <person name="Uchiyama I."/>
            <person name="Ito T."/>
            <person name="Fujiyama A."/>
            <person name="Inagaki F."/>
            <person name="Takami H."/>
        </authorList>
    </citation>
    <scope>NUCLEOTIDE SEQUENCE</scope>
    <source>
        <strain evidence="1">Expedition CK06-06</strain>
    </source>
</reference>
<accession>X1K6D5</accession>